<feature type="chain" id="PRO_5035274549" description="Glycosyl hydrolase" evidence="2">
    <location>
        <begin position="30"/>
        <end position="881"/>
    </location>
</feature>
<evidence type="ECO:0008006" key="5">
    <source>
        <dbReference type="Google" id="ProtNLM"/>
    </source>
</evidence>
<dbReference type="Gene3D" id="2.130.10.10">
    <property type="entry name" value="YVTN repeat-like/Quinoprotein amine dehydrogenase"/>
    <property type="match status" value="2"/>
</dbReference>
<name>A0A8J7GEC2_9ACTN</name>
<evidence type="ECO:0000256" key="1">
    <source>
        <dbReference type="SAM" id="MobiDB-lite"/>
    </source>
</evidence>
<dbReference type="SUPFAM" id="SSF101898">
    <property type="entry name" value="NHL repeat"/>
    <property type="match status" value="1"/>
</dbReference>
<comment type="caution">
    <text evidence="3">The sequence shown here is derived from an EMBL/GenBank/DDBJ whole genome shotgun (WGS) entry which is preliminary data.</text>
</comment>
<keyword evidence="4" id="KW-1185">Reference proteome</keyword>
<organism evidence="3 4">
    <name type="scientific">Longispora fulva</name>
    <dbReference type="NCBI Taxonomy" id="619741"/>
    <lineage>
        <taxon>Bacteria</taxon>
        <taxon>Bacillati</taxon>
        <taxon>Actinomycetota</taxon>
        <taxon>Actinomycetes</taxon>
        <taxon>Micromonosporales</taxon>
        <taxon>Micromonosporaceae</taxon>
        <taxon>Longispora</taxon>
    </lineage>
</organism>
<evidence type="ECO:0000256" key="2">
    <source>
        <dbReference type="SAM" id="SignalP"/>
    </source>
</evidence>
<keyword evidence="2" id="KW-0732">Signal</keyword>
<gene>
    <name evidence="3" type="ORF">IW245_003333</name>
</gene>
<protein>
    <recommendedName>
        <fullName evidence="5">Glycosyl hydrolase</fullName>
    </recommendedName>
</protein>
<sequence>MAHVPWRRLLAAGALTTTLVTLTGTAAVAKPDPNLPRPWAYGHQAQVGRHHADRVLAGRVRAEEDPSDETENAAESAAQYAEARTSPGVVAPGAYSAAWAQLGSLPRVGGAWDHVTDLPYDADDPRYRDIGSNSSGGAGRVTGRITGLAADDAGFVYAGGANGGVFRSRTGGGQWTPIADKLPSLSTGDLQLDGRGRLWYATGEANTGATSFVGTGVYVLADPRNGQFQPGGRVGGAELESTTINALRFAGDLVWAATGRGVWTHSTTTLAGPWRMEFAPNPDFLPGGAQDADPSAPYKNIANDVAIDPADPTKVMLAVGWRGGDTYNGFYTRQGGVWTRQTGLGDLPSGSDDVGNVTFAKAKDGSRYYAIDQSPLQLATNPDSALQGIYVSRSGSPTGPWTLIADHVKLRDSGSALQDPGYQPGIQSWYNQFLQVDPADPEHVFAGLEEVFESKDGGAHWITPGPYWNFSFPCWDINPAQQTGDCFATTHPDQHSAAIGKGKLFVGNDGGVYRRPVRGAVDSGGHAKDWTSLNDGTIDTLQYYSVGVGKDLKTGGMAVSGGLQDNGQSIRRGKDMVMGSNFGGDGGDTLVDPNNGCNIAAEYVYLAISVTQNCAVNNGSWTVDPTKATSFGVAPPDNALGGAGARFIAPFGADAKNIRNWVAGGRHVWTQNKGFTIRDPKEWKSVYDLGEGHVATAVVASGGTIYAGWCGPCNNQGFTRGIATGKADGTGWHQLNLPVDGTLPNRYVSGFDVDPANAKHVFVAINGFSRKWTEGPGAGVGHLFESTDGGAHWSDRSANLPDVPANAVKFLPGGGLVLGTDLAVFYRAPGAHGWAVLGTNLPTTAVLQVRTDADGRLYAATHGRGIWSTVIRTRPEDAEGL</sequence>
<feature type="region of interest" description="Disordered" evidence="1">
    <location>
        <begin position="61"/>
        <end position="80"/>
    </location>
</feature>
<dbReference type="EMBL" id="JADOUF010000001">
    <property type="protein sequence ID" value="MBG6137139.1"/>
    <property type="molecule type" value="Genomic_DNA"/>
</dbReference>
<accession>A0A8J7GEC2</accession>
<dbReference type="Proteomes" id="UP000622552">
    <property type="component" value="Unassembled WGS sequence"/>
</dbReference>
<proteinExistence type="predicted"/>
<dbReference type="AlphaFoldDB" id="A0A8J7GEC2"/>
<evidence type="ECO:0000313" key="3">
    <source>
        <dbReference type="EMBL" id="MBG6137139.1"/>
    </source>
</evidence>
<evidence type="ECO:0000313" key="4">
    <source>
        <dbReference type="Proteomes" id="UP000622552"/>
    </source>
</evidence>
<dbReference type="InterPro" id="IPR015943">
    <property type="entry name" value="WD40/YVTN_repeat-like_dom_sf"/>
</dbReference>
<dbReference type="SUPFAM" id="SSF110296">
    <property type="entry name" value="Oligoxyloglucan reducing end-specific cellobiohydrolase"/>
    <property type="match status" value="1"/>
</dbReference>
<feature type="signal peptide" evidence="2">
    <location>
        <begin position="1"/>
        <end position="29"/>
    </location>
</feature>
<reference evidence="3" key="1">
    <citation type="submission" date="2020-11" db="EMBL/GenBank/DDBJ databases">
        <title>Sequencing the genomes of 1000 actinobacteria strains.</title>
        <authorList>
            <person name="Klenk H.-P."/>
        </authorList>
    </citation>
    <scope>NUCLEOTIDE SEQUENCE</scope>
    <source>
        <strain evidence="3">DSM 45356</strain>
    </source>
</reference>
<dbReference type="RefSeq" id="WP_197004040.1">
    <property type="nucleotide sequence ID" value="NZ_BONS01000022.1"/>
</dbReference>